<dbReference type="InterPro" id="IPR045825">
    <property type="entry name" value="RamS"/>
</dbReference>
<protein>
    <recommendedName>
        <fullName evidence="3">SapB/AmfS family lantipeptide</fullName>
    </recommendedName>
</protein>
<organism evidence="1 2">
    <name type="scientific">Kineosporia corallincola</name>
    <dbReference type="NCBI Taxonomy" id="2835133"/>
    <lineage>
        <taxon>Bacteria</taxon>
        <taxon>Bacillati</taxon>
        <taxon>Actinomycetota</taxon>
        <taxon>Actinomycetes</taxon>
        <taxon>Kineosporiales</taxon>
        <taxon>Kineosporiaceae</taxon>
        <taxon>Kineosporia</taxon>
    </lineage>
</organism>
<keyword evidence="2" id="KW-1185">Reference proteome</keyword>
<accession>A0ABS5TR79</accession>
<dbReference type="RefSeq" id="WP_214159787.1">
    <property type="nucleotide sequence ID" value="NZ_JAHBAY010000016.1"/>
</dbReference>
<name>A0ABS5TR79_9ACTN</name>
<evidence type="ECO:0008006" key="3">
    <source>
        <dbReference type="Google" id="ProtNLM"/>
    </source>
</evidence>
<evidence type="ECO:0000313" key="1">
    <source>
        <dbReference type="EMBL" id="MBT0773248.1"/>
    </source>
</evidence>
<comment type="caution">
    <text evidence="1">The sequence shown here is derived from an EMBL/GenBank/DDBJ whole genome shotgun (WGS) entry which is preliminary data.</text>
</comment>
<dbReference type="Pfam" id="PF19402">
    <property type="entry name" value="RamS"/>
    <property type="match status" value="1"/>
</dbReference>
<sequence length="45" mass="4887">MKGYEMNQLLDLQMIAVTNRSEETDVLSLGESSTLSLLICSPPAS</sequence>
<gene>
    <name evidence="1" type="ORF">KIH74_30165</name>
</gene>
<reference evidence="1 2" key="1">
    <citation type="submission" date="2021-05" db="EMBL/GenBank/DDBJ databases">
        <title>Kineosporia and Streptomyces sp. nov. two new marine actinobacteria isolated from Coral.</title>
        <authorList>
            <person name="Buangrab K."/>
            <person name="Sutthacheep M."/>
            <person name="Yeemin T."/>
            <person name="Harunari E."/>
            <person name="Igarashi Y."/>
            <person name="Kanchanasin P."/>
            <person name="Tanasupawat S."/>
            <person name="Phongsopitanun W."/>
        </authorList>
    </citation>
    <scope>NUCLEOTIDE SEQUENCE [LARGE SCALE GENOMIC DNA]</scope>
    <source>
        <strain evidence="1 2">J2-2</strain>
    </source>
</reference>
<proteinExistence type="predicted"/>
<dbReference type="EMBL" id="JAHBAY010000016">
    <property type="protein sequence ID" value="MBT0773248.1"/>
    <property type="molecule type" value="Genomic_DNA"/>
</dbReference>
<dbReference type="Proteomes" id="UP001197247">
    <property type="component" value="Unassembled WGS sequence"/>
</dbReference>
<evidence type="ECO:0000313" key="2">
    <source>
        <dbReference type="Proteomes" id="UP001197247"/>
    </source>
</evidence>